<dbReference type="InterPro" id="IPR052345">
    <property type="entry name" value="Rad_response_metalloprotease"/>
</dbReference>
<evidence type="ECO:0000313" key="2">
    <source>
        <dbReference type="EMBL" id="SHG06761.1"/>
    </source>
</evidence>
<protein>
    <recommendedName>
        <fullName evidence="1">IrrE N-terminal-like domain-containing protein</fullName>
    </recommendedName>
</protein>
<dbReference type="Gene3D" id="1.10.10.2910">
    <property type="match status" value="1"/>
</dbReference>
<dbReference type="Pfam" id="PF06114">
    <property type="entry name" value="Peptidase_M78"/>
    <property type="match status" value="1"/>
</dbReference>
<accession>A0A1M5GSW5</accession>
<dbReference type="RefSeq" id="WP_073174635.1">
    <property type="nucleotide sequence ID" value="NZ_FQVE01000004.1"/>
</dbReference>
<evidence type="ECO:0000259" key="1">
    <source>
        <dbReference type="Pfam" id="PF06114"/>
    </source>
</evidence>
<dbReference type="Proteomes" id="UP000184108">
    <property type="component" value="Unassembled WGS sequence"/>
</dbReference>
<name>A0A1M5GSW5_9FLAO</name>
<feature type="domain" description="IrrE N-terminal-like" evidence="1">
    <location>
        <begin position="70"/>
        <end position="166"/>
    </location>
</feature>
<organism evidence="2 3">
    <name type="scientific">Chryseobacterium vrystaatense</name>
    <dbReference type="NCBI Taxonomy" id="307480"/>
    <lineage>
        <taxon>Bacteria</taxon>
        <taxon>Pseudomonadati</taxon>
        <taxon>Bacteroidota</taxon>
        <taxon>Flavobacteriia</taxon>
        <taxon>Flavobacteriales</taxon>
        <taxon>Weeksellaceae</taxon>
        <taxon>Chryseobacterium group</taxon>
        <taxon>Chryseobacterium</taxon>
    </lineage>
</organism>
<reference evidence="3" key="1">
    <citation type="submission" date="2016-11" db="EMBL/GenBank/DDBJ databases">
        <authorList>
            <person name="Varghese N."/>
            <person name="Submissions S."/>
        </authorList>
    </citation>
    <scope>NUCLEOTIDE SEQUENCE [LARGE SCALE GENOMIC DNA]</scope>
    <source>
        <strain evidence="3">YR203</strain>
    </source>
</reference>
<gene>
    <name evidence="2" type="ORF">SAMN02787073_3458</name>
</gene>
<dbReference type="InterPro" id="IPR010359">
    <property type="entry name" value="IrrE_HExxH"/>
</dbReference>
<proteinExistence type="predicted"/>
<dbReference type="AlphaFoldDB" id="A0A1M5GSW5"/>
<dbReference type="EMBL" id="FQVE01000004">
    <property type="protein sequence ID" value="SHG06761.1"/>
    <property type="molecule type" value="Genomic_DNA"/>
</dbReference>
<dbReference type="PANTHER" id="PTHR43236:SF1">
    <property type="entry name" value="BLL7220 PROTEIN"/>
    <property type="match status" value="1"/>
</dbReference>
<sequence length="265" mass="31252">MINNTPLSHIKELAEFIALQYDEKLTPVDKIAQDEGLELFYDGYETGTFDGMTVYQNRKFYVHLNIDSGNRKDSTRGRFTLAHELGHYFIDAHRVGLQKGILVPHSSNTNKKQFDTIEREADYFASCLLMPESRFKDEIFRKKFNYELIQNLATRYNVSITACALRFAQIGNHPIMIVYVENGVVKWKLESDDFPYKWLLNEKKIPKNTVVGEYFSKSNLRDVYKTEKVWAMDWFNNVRDYDTNRSFYEHCIPHRNKALSIIWED</sequence>
<evidence type="ECO:0000313" key="3">
    <source>
        <dbReference type="Proteomes" id="UP000184108"/>
    </source>
</evidence>
<dbReference type="PANTHER" id="PTHR43236">
    <property type="entry name" value="ANTITOXIN HIGA1"/>
    <property type="match status" value="1"/>
</dbReference>